<organism evidence="1 2">
    <name type="scientific">Dokdonella soli</name>
    <dbReference type="NCBI Taxonomy" id="529810"/>
    <lineage>
        <taxon>Bacteria</taxon>
        <taxon>Pseudomonadati</taxon>
        <taxon>Pseudomonadota</taxon>
        <taxon>Gammaproteobacteria</taxon>
        <taxon>Lysobacterales</taxon>
        <taxon>Rhodanobacteraceae</taxon>
        <taxon>Dokdonella</taxon>
    </lineage>
</organism>
<dbReference type="SUPFAM" id="SSF51126">
    <property type="entry name" value="Pectin lyase-like"/>
    <property type="match status" value="1"/>
</dbReference>
<comment type="caution">
    <text evidence="1">The sequence shown here is derived from an EMBL/GenBank/DDBJ whole genome shotgun (WGS) entry which is preliminary data.</text>
</comment>
<sequence length="418" mass="41693">MALAIQTVTTCADSGIGSLRAAITNAAITGDTVTFNTATMSCSTITLTTGALTVNATSLTVAGPGASTLTIDANHASRIFDHEGSGTLNISNLTVTNGFINSGKPNGGCIYSKGTVAISSSRLSGCVAQTEGTPPHAFGGGIFTTGDLYLQSSTISNSSVRRQSRAEGAGGGAFVTGNLVMQSSTVTSSVATFGGALQVKRNATIVGTTLSGNQAFAGDGLALYSSHDRVSIINSTISGNVAEVCAGMYSGGVFYGGPTYVAVTLSNSTIAFNKTHAANEVGHNYASGLCAAGSLNIQSSIVANNDIVVGTAHTPVDFSAQTGTSIAGGNNLIMVTQAGTTSPAGTLTADPLLAALANNGGSTMTHSLLIGSPAIGAGNNTSRLPSDQRGPGFARMTREKTDIGAFQTGDGIFASGFD</sequence>
<reference evidence="1 2" key="1">
    <citation type="journal article" date="2019" name="Int. J. Syst. Evol. Microbiol.">
        <title>The Global Catalogue of Microorganisms (GCM) 10K type strain sequencing project: providing services to taxonomists for standard genome sequencing and annotation.</title>
        <authorList>
            <consortium name="The Broad Institute Genomics Platform"/>
            <consortium name="The Broad Institute Genome Sequencing Center for Infectious Disease"/>
            <person name="Wu L."/>
            <person name="Ma J."/>
        </authorList>
    </citation>
    <scope>NUCLEOTIDE SEQUENCE [LARGE SCALE GENOMIC DNA]</scope>
    <source>
        <strain evidence="1 2">JCM 15421</strain>
    </source>
</reference>
<accession>A0ABN1ICY4</accession>
<evidence type="ECO:0008006" key="3">
    <source>
        <dbReference type="Google" id="ProtNLM"/>
    </source>
</evidence>
<dbReference type="InterPro" id="IPR011050">
    <property type="entry name" value="Pectin_lyase_fold/virulence"/>
</dbReference>
<dbReference type="NCBIfam" id="NF041518">
    <property type="entry name" value="choice_anch_Q"/>
    <property type="match status" value="1"/>
</dbReference>
<name>A0ABN1ICY4_9GAMM</name>
<proteinExistence type="predicted"/>
<dbReference type="EMBL" id="BAAAEU010000002">
    <property type="protein sequence ID" value="GAA0707301.1"/>
    <property type="molecule type" value="Genomic_DNA"/>
</dbReference>
<keyword evidence="2" id="KW-1185">Reference proteome</keyword>
<protein>
    <recommendedName>
        <fullName evidence="3">Right-handed parallel beta-helix repeat-containing protein</fullName>
    </recommendedName>
</protein>
<evidence type="ECO:0000313" key="1">
    <source>
        <dbReference type="EMBL" id="GAA0707301.1"/>
    </source>
</evidence>
<gene>
    <name evidence="1" type="ORF">GCM10009105_06000</name>
</gene>
<dbReference type="Proteomes" id="UP001501523">
    <property type="component" value="Unassembled WGS sequence"/>
</dbReference>
<dbReference type="InterPro" id="IPR059226">
    <property type="entry name" value="Choice_anch_Q_dom"/>
</dbReference>
<evidence type="ECO:0000313" key="2">
    <source>
        <dbReference type="Proteomes" id="UP001501523"/>
    </source>
</evidence>